<comment type="caution">
    <text evidence="1">The sequence shown here is derived from an EMBL/GenBank/DDBJ whole genome shotgun (WGS) entry which is preliminary data.</text>
</comment>
<accession>A0ACC2AS88</accession>
<gene>
    <name evidence="1" type="ORF">O6H91_19G001100</name>
</gene>
<proteinExistence type="predicted"/>
<dbReference type="EMBL" id="CM055110">
    <property type="protein sequence ID" value="KAJ7520325.1"/>
    <property type="molecule type" value="Genomic_DNA"/>
</dbReference>
<name>A0ACC2AS88_DIPCM</name>
<protein>
    <submittedName>
        <fullName evidence="1">Uncharacterized protein</fullName>
    </submittedName>
</protein>
<reference evidence="2" key="1">
    <citation type="journal article" date="2024" name="Proc. Natl. Acad. Sci. U.S.A.">
        <title>Extraordinary preservation of gene collinearity over three hundred million years revealed in homosporous lycophytes.</title>
        <authorList>
            <person name="Li C."/>
            <person name="Wickell D."/>
            <person name="Kuo L.Y."/>
            <person name="Chen X."/>
            <person name="Nie B."/>
            <person name="Liao X."/>
            <person name="Peng D."/>
            <person name="Ji J."/>
            <person name="Jenkins J."/>
            <person name="Williams M."/>
            <person name="Shu S."/>
            <person name="Plott C."/>
            <person name="Barry K."/>
            <person name="Rajasekar S."/>
            <person name="Grimwood J."/>
            <person name="Han X."/>
            <person name="Sun S."/>
            <person name="Hou Z."/>
            <person name="He W."/>
            <person name="Dai G."/>
            <person name="Sun C."/>
            <person name="Schmutz J."/>
            <person name="Leebens-Mack J.H."/>
            <person name="Li F.W."/>
            <person name="Wang L."/>
        </authorList>
    </citation>
    <scope>NUCLEOTIDE SEQUENCE [LARGE SCALE GENOMIC DNA]</scope>
    <source>
        <strain evidence="2">cv. PW_Plant_1</strain>
    </source>
</reference>
<organism evidence="1 2">
    <name type="scientific">Diphasiastrum complanatum</name>
    <name type="common">Issler's clubmoss</name>
    <name type="synonym">Lycopodium complanatum</name>
    <dbReference type="NCBI Taxonomy" id="34168"/>
    <lineage>
        <taxon>Eukaryota</taxon>
        <taxon>Viridiplantae</taxon>
        <taxon>Streptophyta</taxon>
        <taxon>Embryophyta</taxon>
        <taxon>Tracheophyta</taxon>
        <taxon>Lycopodiopsida</taxon>
        <taxon>Lycopodiales</taxon>
        <taxon>Lycopodiaceae</taxon>
        <taxon>Lycopodioideae</taxon>
        <taxon>Diphasiastrum</taxon>
    </lineage>
</organism>
<sequence length="635" mass="70331">MDRARTGAVFKEENGDSPSARHYALEMGTFLETQSIMQEETMGACGIERPKEFAGMRYSVSEEGAGSNRVDREDPKQVELNSFLERSGNWKNKIKYCSSELDEDRLGVTEFLESFITERYAMPSIASTFPPLEDFVDCSSKLSKAVDIYEKAQCVEHQSVEARDSSQFKLSASAAEPIAMSEEKLHSTSEIGSQTQVDQTRFDTTQSSKLISFERQDILTRSPSSQQARFGSYKCRDDATQNCTKVANSSAVHILELQRAEIEPDVSGSASYNPISLCCNLIGGAATEVTIRRACNSSKSCSFNCSDSPLVQQKTGKGPSKQFSGSRQPGKGAEIGFEHQSKGKLDYKGNTHTEGMLFEVCAKVSKAMNASAENFYKKPLTTEVAQTEFQDGSQGIHPKEMQFIKENAGYDSSRDQATDAQKYVALYVLAEAAVEVAYEQENTGIRQLKCAGTKMHNRNLKEKAVFLGGSAPRTTICTPSMSRRDVYMHVGESMQVSVQQMTCSRSVSSSSRLRNCGSKVREKVKQYKAIFIHGSIPFTQRQSTRHSRGQLSRIEKSKLDVDGPRTNVQIQQLSSDWDEGCKHVGTVPTAHCLLSEKLKCTPSLSGHSKPKRLGDFTLEAPKKRQRKPSVRLSDI</sequence>
<evidence type="ECO:0000313" key="2">
    <source>
        <dbReference type="Proteomes" id="UP001162992"/>
    </source>
</evidence>
<keyword evidence="2" id="KW-1185">Reference proteome</keyword>
<evidence type="ECO:0000313" key="1">
    <source>
        <dbReference type="EMBL" id="KAJ7520325.1"/>
    </source>
</evidence>
<dbReference type="Proteomes" id="UP001162992">
    <property type="component" value="Chromosome 19"/>
</dbReference>